<dbReference type="SUPFAM" id="SSF140736">
    <property type="entry name" value="Rv1873-like"/>
    <property type="match status" value="1"/>
</dbReference>
<organism evidence="1 2">
    <name type="scientific">Hymenobacter negativus</name>
    <dbReference type="NCBI Taxonomy" id="2795026"/>
    <lineage>
        <taxon>Bacteria</taxon>
        <taxon>Pseudomonadati</taxon>
        <taxon>Bacteroidota</taxon>
        <taxon>Cytophagia</taxon>
        <taxon>Cytophagales</taxon>
        <taxon>Hymenobacteraceae</taxon>
        <taxon>Hymenobacter</taxon>
    </lineage>
</organism>
<dbReference type="Gene3D" id="1.25.40.380">
    <property type="entry name" value="Protein of unknown function DUF1810"/>
    <property type="match status" value="1"/>
</dbReference>
<proteinExistence type="predicted"/>
<dbReference type="Proteomes" id="UP000625631">
    <property type="component" value="Unassembled WGS sequence"/>
</dbReference>
<keyword evidence="2" id="KW-1185">Reference proteome</keyword>
<dbReference type="EMBL" id="JAEDAE010000001">
    <property type="protein sequence ID" value="MBH8556672.1"/>
    <property type="molecule type" value="Genomic_DNA"/>
</dbReference>
<protein>
    <submittedName>
        <fullName evidence="1">DUF1810 domain-containing protein</fullName>
    </submittedName>
</protein>
<comment type="caution">
    <text evidence="1">The sequence shown here is derived from an EMBL/GenBank/DDBJ whole genome shotgun (WGS) entry which is preliminary data.</text>
</comment>
<dbReference type="Pfam" id="PF08837">
    <property type="entry name" value="DUF1810"/>
    <property type="match status" value="1"/>
</dbReference>
<dbReference type="PIRSF" id="PIRSF008546">
    <property type="entry name" value="UCP008546"/>
    <property type="match status" value="1"/>
</dbReference>
<evidence type="ECO:0000313" key="1">
    <source>
        <dbReference type="EMBL" id="MBH8556672.1"/>
    </source>
</evidence>
<evidence type="ECO:0000313" key="2">
    <source>
        <dbReference type="Proteomes" id="UP000625631"/>
    </source>
</evidence>
<dbReference type="RefSeq" id="WP_198074568.1">
    <property type="nucleotide sequence ID" value="NZ_JAEDAE010000001.1"/>
</dbReference>
<dbReference type="InterPro" id="IPR036287">
    <property type="entry name" value="Rv1873-like_sf"/>
</dbReference>
<gene>
    <name evidence="1" type="ORF">I7X13_01340</name>
</gene>
<name>A0ABS0Q211_9BACT</name>
<sequence length="144" mass="15912">MAAKNNLQRFTDAQSSSYQTALSEIRNGRKRSHWMWFIFPQIQGLGLSETARFYAVADVQEAKEYLAHPVLGARLLEICQALLGLASSNAHDIFGSPDDLKLKSSMTLFAAVGSSPVFRQVLDKFYQGAQDEKTLRILAASANS</sequence>
<reference evidence="1 2" key="1">
    <citation type="submission" date="2020-12" db="EMBL/GenBank/DDBJ databases">
        <title>Hymenobacter sp.</title>
        <authorList>
            <person name="Kim M.K."/>
        </authorList>
    </citation>
    <scope>NUCLEOTIDE SEQUENCE [LARGE SCALE GENOMIC DNA]</scope>
    <source>
        <strain evidence="1 2">BT442</strain>
    </source>
</reference>
<accession>A0ABS0Q211</accession>
<dbReference type="InterPro" id="IPR014937">
    <property type="entry name" value="DUF1810"/>
</dbReference>